<dbReference type="Proteomes" id="UP000315995">
    <property type="component" value="Chromosome"/>
</dbReference>
<keyword evidence="4" id="KW-1185">Reference proteome</keyword>
<dbReference type="AlphaFoldDB" id="A0A4Y6PY24"/>
<accession>A0A4Y6PY24</accession>
<keyword evidence="2" id="KW-0812">Transmembrane</keyword>
<dbReference type="PANTHER" id="PTHR43739">
    <property type="entry name" value="XYLOGLUCANASE (EUROFUNG)"/>
    <property type="match status" value="1"/>
</dbReference>
<dbReference type="OrthoDB" id="9764804at2"/>
<evidence type="ECO:0000256" key="2">
    <source>
        <dbReference type="SAM" id="Phobius"/>
    </source>
</evidence>
<dbReference type="SUPFAM" id="SSF110296">
    <property type="entry name" value="Oligoxyloglucan reducing end-specific cellobiohydrolase"/>
    <property type="match status" value="2"/>
</dbReference>
<dbReference type="InterPro" id="IPR015943">
    <property type="entry name" value="WD40/YVTN_repeat-like_dom_sf"/>
</dbReference>
<dbReference type="InterPro" id="IPR052025">
    <property type="entry name" value="Xyloglucanase_GH74"/>
</dbReference>
<evidence type="ECO:0000313" key="4">
    <source>
        <dbReference type="Proteomes" id="UP000315995"/>
    </source>
</evidence>
<feature type="region of interest" description="Disordered" evidence="1">
    <location>
        <begin position="138"/>
        <end position="157"/>
    </location>
</feature>
<evidence type="ECO:0000256" key="1">
    <source>
        <dbReference type="SAM" id="MobiDB-lite"/>
    </source>
</evidence>
<dbReference type="EMBL" id="CP041186">
    <property type="protein sequence ID" value="QDG53216.1"/>
    <property type="molecule type" value="Genomic_DNA"/>
</dbReference>
<evidence type="ECO:0008006" key="5">
    <source>
        <dbReference type="Google" id="ProtNLM"/>
    </source>
</evidence>
<dbReference type="GO" id="GO:0010411">
    <property type="term" value="P:xyloglucan metabolic process"/>
    <property type="evidence" value="ECO:0007669"/>
    <property type="project" value="TreeGrafter"/>
</dbReference>
<accession>A0A5B8YAT6</accession>
<name>A0A4Y6PY24_PERCE</name>
<sequence>MLATLSGCAQEHTTIELSPVPMPEGGSVYTVAVLDDEARLDVVAPSRAGLFVHRNDSGPWQRVSPRWPEKLPERHSAPLRGLEAAGNSLNFPHSEVFTAHEGRLWMVTGVPGPDGTKLMVSDNVGRTWRMVALPETVGAEEGSDDDAAPSATGTTSVATTSAEIPAAHVRLLNFGDEGLYLINATHLWKLSSEPGAVLAKEPWEPLELEGVEFETKAGDIKLPTVLRHYLPANEARPFELLTVLREKLFVYRRDGDGKWNRVATLPGADRDLVPIPGSDGVLMLTPQGLYRTSDGAQDWQPIELPKPAQTSPEGMALEVLPSRDEAPTVVLLSLDTGEIFRSVDLGQHWNEVRPADADRRPVTDFVHSVKRNRVWAASRGAGVLRSLDRGQTWHQINDELRTTRGFDMGLDDNGGFLIGTDAGLFRQVGSATEGHWQMLQDRATTTIFVETDSGAIINGTANGAIVRLEPDGKTTTAEAAPFDQLDSIAYRPMRFRGTELPPRSIIAIDSRPDSQHVFAWSAQEGPLMSLDGGISWTRLMLNPAFRSALEGTYLSNFTTDFGERMYLMTHSLDGTAPAQLWRSYNNGDTWHAVWSLPRDKQRNGVYVARSSAYDPEMLFMAHRGRFAKSLDGGNSWTDIPGPWKGTRVLAYNIDRRNHLLALDTGHTTSLLRVRETDEEKPKITSYTLRWPASAQSQRDDIRRVSLRNGRVYVMTHAGVLTGTLPDGQQRLPDGLAIIATIVSILVLTGIGFGILRWKA</sequence>
<dbReference type="RefSeq" id="WP_141199677.1">
    <property type="nucleotide sequence ID" value="NZ_CP041186.1"/>
</dbReference>
<protein>
    <recommendedName>
        <fullName evidence="5">Exo-alpha-sialidase</fullName>
    </recommendedName>
</protein>
<proteinExistence type="predicted"/>
<organism evidence="3 4">
    <name type="scientific">Persicimonas caeni</name>
    <dbReference type="NCBI Taxonomy" id="2292766"/>
    <lineage>
        <taxon>Bacteria</taxon>
        <taxon>Deltaproteobacteria</taxon>
        <taxon>Bradymonadales</taxon>
        <taxon>Bradymonadaceae</taxon>
        <taxon>Persicimonas</taxon>
    </lineage>
</organism>
<dbReference type="PANTHER" id="PTHR43739:SF5">
    <property type="entry name" value="EXO-ALPHA-SIALIDASE"/>
    <property type="match status" value="1"/>
</dbReference>
<gene>
    <name evidence="3" type="ORF">FIV42_21440</name>
</gene>
<feature type="transmembrane region" description="Helical" evidence="2">
    <location>
        <begin position="734"/>
        <end position="755"/>
    </location>
</feature>
<dbReference type="Gene3D" id="2.130.10.10">
    <property type="entry name" value="YVTN repeat-like/Quinoprotein amine dehydrogenase"/>
    <property type="match status" value="2"/>
</dbReference>
<keyword evidence="2" id="KW-1133">Transmembrane helix</keyword>
<evidence type="ECO:0000313" key="3">
    <source>
        <dbReference type="EMBL" id="QDG53216.1"/>
    </source>
</evidence>
<reference evidence="3 4" key="1">
    <citation type="submission" date="2019-06" db="EMBL/GenBank/DDBJ databases">
        <title>Persicimonas caeni gen. nov., sp. nov., a predatory bacterium isolated from solar saltern.</title>
        <authorList>
            <person name="Wang S."/>
        </authorList>
    </citation>
    <scope>NUCLEOTIDE SEQUENCE [LARGE SCALE GENOMIC DNA]</scope>
    <source>
        <strain evidence="3 4">YN101</strain>
    </source>
</reference>
<keyword evidence="2" id="KW-0472">Membrane</keyword>
<feature type="compositionally biased region" description="Low complexity" evidence="1">
    <location>
        <begin position="148"/>
        <end position="157"/>
    </location>
</feature>